<evidence type="ECO:0000259" key="4">
    <source>
        <dbReference type="Pfam" id="PF00346"/>
    </source>
</evidence>
<feature type="binding site" evidence="2">
    <location>
        <position position="68"/>
    </location>
    <ligand>
        <name>Fe cation</name>
        <dbReference type="ChEBI" id="CHEBI:24875"/>
    </ligand>
</feature>
<dbReference type="GO" id="GO:0051287">
    <property type="term" value="F:NAD binding"/>
    <property type="evidence" value="ECO:0007669"/>
    <property type="project" value="InterPro"/>
</dbReference>
<keyword evidence="2" id="KW-0408">Iron</keyword>
<dbReference type="RefSeq" id="WP_120195634.1">
    <property type="nucleotide sequence ID" value="NZ_MCIA01000006.1"/>
</dbReference>
<evidence type="ECO:0000313" key="5">
    <source>
        <dbReference type="EMBL" id="RKD33582.1"/>
    </source>
</evidence>
<comment type="cofactor">
    <cofactor evidence="2">
        <name>Fe cation</name>
        <dbReference type="ChEBI" id="CHEBI:24875"/>
    </cofactor>
</comment>
<dbReference type="AlphaFoldDB" id="A0A419T807"/>
<feature type="binding site" evidence="2">
    <location>
        <position position="46"/>
    </location>
    <ligand>
        <name>Mg(2+)</name>
        <dbReference type="ChEBI" id="CHEBI:18420"/>
    </ligand>
</feature>
<reference evidence="5 6" key="1">
    <citation type="submission" date="2016-08" db="EMBL/GenBank/DDBJ databases">
        <title>A new outlook on sporulation: Clostridium algidixylanolyticum.</title>
        <authorList>
            <person name="Poppleton D.I."/>
            <person name="Gribaldo S."/>
        </authorList>
    </citation>
    <scope>NUCLEOTIDE SEQUENCE [LARGE SCALE GENOMIC DNA]</scope>
    <source>
        <strain evidence="5 6">SPL73</strain>
    </source>
</reference>
<feature type="binding site" evidence="2">
    <location>
        <position position="65"/>
    </location>
    <ligand>
        <name>Ni(2+)</name>
        <dbReference type="ChEBI" id="CHEBI:49786"/>
    </ligand>
</feature>
<dbReference type="Pfam" id="PF00374">
    <property type="entry name" value="NiFeSe_Hases"/>
    <property type="match status" value="1"/>
</dbReference>
<comment type="caution">
    <text evidence="5">The sequence shown here is derived from an EMBL/GenBank/DDBJ whole genome shotgun (WGS) entry which is preliminary data.</text>
</comment>
<comment type="cofactor">
    <cofactor evidence="2">
        <name>Ni(2+)</name>
        <dbReference type="ChEBI" id="CHEBI:49786"/>
    </cofactor>
</comment>
<name>A0A419T807_9FIRM</name>
<dbReference type="GO" id="GO:0008901">
    <property type="term" value="F:ferredoxin hydrogenase activity"/>
    <property type="evidence" value="ECO:0007669"/>
    <property type="project" value="InterPro"/>
</dbReference>
<gene>
    <name evidence="5" type="ORF">BET01_13680</name>
</gene>
<feature type="binding site" evidence="2">
    <location>
        <position position="68"/>
    </location>
    <ligand>
        <name>Ni(2+)</name>
        <dbReference type="ChEBI" id="CHEBI:49786"/>
    </ligand>
</feature>
<dbReference type="PANTHER" id="PTHR43485:SF1">
    <property type="entry name" value="FORMATE HYDROGENLYASE SUBUNIT 5-RELATED"/>
    <property type="match status" value="1"/>
</dbReference>
<feature type="domain" description="NADH-quinone oxidoreductase subunit D" evidence="4">
    <location>
        <begin position="120"/>
        <end position="283"/>
    </location>
</feature>
<keyword evidence="2" id="KW-0533">Nickel</keyword>
<dbReference type="InterPro" id="IPR001135">
    <property type="entry name" value="NADH_Q_OxRdtase_suD"/>
</dbReference>
<dbReference type="Gene3D" id="1.10.645.10">
    <property type="entry name" value="Cytochrome-c3 Hydrogenase, chain B"/>
    <property type="match status" value="1"/>
</dbReference>
<dbReference type="EMBL" id="MCIA01000006">
    <property type="protein sequence ID" value="RKD33582.1"/>
    <property type="molecule type" value="Genomic_DNA"/>
</dbReference>
<keyword evidence="1" id="KW-0560">Oxidoreductase</keyword>
<evidence type="ECO:0000313" key="6">
    <source>
        <dbReference type="Proteomes" id="UP000284277"/>
    </source>
</evidence>
<dbReference type="GO" id="GO:0048038">
    <property type="term" value="F:quinone binding"/>
    <property type="evidence" value="ECO:0007669"/>
    <property type="project" value="InterPro"/>
</dbReference>
<feature type="binding site" evidence="2">
    <location>
        <position position="320"/>
    </location>
    <ligand>
        <name>Mg(2+)</name>
        <dbReference type="ChEBI" id="CHEBI:18420"/>
    </ligand>
</feature>
<evidence type="ECO:0000256" key="2">
    <source>
        <dbReference type="PIRSR" id="PIRSR601501-1"/>
    </source>
</evidence>
<keyword evidence="3" id="KW-1278">Translocase</keyword>
<feature type="binding site" evidence="2">
    <location>
        <position position="353"/>
    </location>
    <ligand>
        <name>Ni(2+)</name>
        <dbReference type="ChEBI" id="CHEBI:49786"/>
    </ligand>
</feature>
<keyword evidence="3" id="KW-0813">Transport</keyword>
<accession>A0A419T807</accession>
<dbReference type="InterPro" id="IPR029014">
    <property type="entry name" value="NiFe-Hase_large"/>
</dbReference>
<dbReference type="InterPro" id="IPR001501">
    <property type="entry name" value="Ni-dep_hyd_lsu"/>
</dbReference>
<dbReference type="InterPro" id="IPR014029">
    <property type="entry name" value="NADH_UbQ_OxRdtase_49kDa_CS"/>
</dbReference>
<dbReference type="InterPro" id="IPR052197">
    <property type="entry name" value="ComplexI_49kDa-like"/>
</dbReference>
<sequence length="359" mass="40471">MGNRTIVPFGPQHPVLPEPIHLDLVLEDETVVEAVPRIGYVHRGLEKLVEKRDFQQYTYVAERICGICSFMHGMGYCMSIESIMGAEIPDRAKFLRTIWAEFSRLHSHLMWLGLLADAFGFESLFMQSWKLREEVLDVFEETTGGRVIFSVCDIGGVRKDIKKETLEKILGVLDRMEKELTEIAGVFLNDSTVKLRTRGVGKLSKEAAFELGALGPMARASGIEMDMRTQGYAAYSQLDFKPIIDLEGDSYARTKVRLGEMFQAMDLIRQCIGKMPEGDIKVKITGSPKGEYFTRLEQPRGEVLYYVKANGTKFLDRVRVRTPTFANVPALLETLKNCSLADVPILILTIDPCISCTER</sequence>
<keyword evidence="6" id="KW-1185">Reference proteome</keyword>
<dbReference type="PANTHER" id="PTHR43485">
    <property type="entry name" value="HYDROGENASE-4 COMPONENT G"/>
    <property type="match status" value="1"/>
</dbReference>
<dbReference type="SUPFAM" id="SSF56762">
    <property type="entry name" value="HydB/Nqo4-like"/>
    <property type="match status" value="1"/>
</dbReference>
<protein>
    <submittedName>
        <fullName evidence="5">NADH dehydrogenase</fullName>
    </submittedName>
</protein>
<keyword evidence="2" id="KW-0479">Metal-binding</keyword>
<dbReference type="Proteomes" id="UP000284277">
    <property type="component" value="Unassembled WGS sequence"/>
</dbReference>
<organism evidence="5 6">
    <name type="scientific">Lacrimispora algidixylanolytica</name>
    <dbReference type="NCBI Taxonomy" id="94868"/>
    <lineage>
        <taxon>Bacteria</taxon>
        <taxon>Bacillati</taxon>
        <taxon>Bacillota</taxon>
        <taxon>Clostridia</taxon>
        <taxon>Lachnospirales</taxon>
        <taxon>Lachnospiraceae</taxon>
        <taxon>Lacrimispora</taxon>
    </lineage>
</organism>
<dbReference type="InterPro" id="IPR018194">
    <property type="entry name" value="Ni-dep_hyd_lsu_Ni_BS"/>
</dbReference>
<feature type="binding site" evidence="2">
    <location>
        <position position="356"/>
    </location>
    <ligand>
        <name>Fe cation</name>
        <dbReference type="ChEBI" id="CHEBI:24875"/>
    </ligand>
</feature>
<dbReference type="PROSITE" id="PS00507">
    <property type="entry name" value="NI_HGENASE_L_1"/>
    <property type="match status" value="1"/>
</dbReference>
<feature type="domain" description="NADH-quinone oxidoreductase subunit D" evidence="4">
    <location>
        <begin position="287"/>
        <end position="359"/>
    </location>
</feature>
<evidence type="ECO:0000256" key="3">
    <source>
        <dbReference type="RuleBase" id="RU003685"/>
    </source>
</evidence>
<keyword evidence="3" id="KW-0520">NAD</keyword>
<dbReference type="PROSITE" id="PS00535">
    <property type="entry name" value="COMPLEX1_49K"/>
    <property type="match status" value="1"/>
</dbReference>
<proteinExistence type="inferred from homology"/>
<dbReference type="Pfam" id="PF00346">
    <property type="entry name" value="Complex1_49kDa"/>
    <property type="match status" value="2"/>
</dbReference>
<dbReference type="OrthoDB" id="9801496at2"/>
<evidence type="ECO:0000256" key="1">
    <source>
        <dbReference type="ARBA" id="ARBA00023002"/>
    </source>
</evidence>
<comment type="similarity">
    <text evidence="3">Belongs to the complex I 49 kDa subunit family.</text>
</comment>
<keyword evidence="2" id="KW-0460">Magnesium</keyword>
<dbReference type="GO" id="GO:0016151">
    <property type="term" value="F:nickel cation binding"/>
    <property type="evidence" value="ECO:0007669"/>
    <property type="project" value="InterPro"/>
</dbReference>
<dbReference type="GO" id="GO:0016651">
    <property type="term" value="F:oxidoreductase activity, acting on NAD(P)H"/>
    <property type="evidence" value="ECO:0007669"/>
    <property type="project" value="InterPro"/>
</dbReference>